<sequence>MRPRYPTWSHMGDALAPATDVTGAEVALVGLLAADS</sequence>
<protein>
    <submittedName>
        <fullName evidence="1">Uncharacterized protein</fullName>
    </submittedName>
</protein>
<dbReference type="EMBL" id="JACHMQ010000001">
    <property type="protein sequence ID" value="MBB6397264.1"/>
    <property type="molecule type" value="Genomic_DNA"/>
</dbReference>
<reference evidence="1 2" key="1">
    <citation type="submission" date="2020-08" db="EMBL/GenBank/DDBJ databases">
        <title>Sequencing the genomes of 1000 actinobacteria strains.</title>
        <authorList>
            <person name="Klenk H.-P."/>
        </authorList>
    </citation>
    <scope>NUCLEOTIDE SEQUENCE [LARGE SCALE GENOMIC DNA]</scope>
    <source>
        <strain evidence="1 2">DSM 43675</strain>
    </source>
</reference>
<name>A0A7X0L0J8_9ACTN</name>
<evidence type="ECO:0000313" key="2">
    <source>
        <dbReference type="Proteomes" id="UP000546324"/>
    </source>
</evidence>
<evidence type="ECO:0000313" key="1">
    <source>
        <dbReference type="EMBL" id="MBB6397264.1"/>
    </source>
</evidence>
<gene>
    <name evidence="1" type="ORF">BKA00_004178</name>
</gene>
<dbReference type="Proteomes" id="UP000546324">
    <property type="component" value="Unassembled WGS sequence"/>
</dbReference>
<dbReference type="AlphaFoldDB" id="A0A7X0L0J8"/>
<proteinExistence type="predicted"/>
<keyword evidence="2" id="KW-1185">Reference proteome</keyword>
<organism evidence="1 2">
    <name type="scientific">Actinomadura coerulea</name>
    <dbReference type="NCBI Taxonomy" id="46159"/>
    <lineage>
        <taxon>Bacteria</taxon>
        <taxon>Bacillati</taxon>
        <taxon>Actinomycetota</taxon>
        <taxon>Actinomycetes</taxon>
        <taxon>Streptosporangiales</taxon>
        <taxon>Thermomonosporaceae</taxon>
        <taxon>Actinomadura</taxon>
    </lineage>
</organism>
<accession>A0A7X0L0J8</accession>
<comment type="caution">
    <text evidence="1">The sequence shown here is derived from an EMBL/GenBank/DDBJ whole genome shotgun (WGS) entry which is preliminary data.</text>
</comment>